<organism evidence="4">
    <name type="scientific">Sesamum calycinum</name>
    <dbReference type="NCBI Taxonomy" id="2727403"/>
    <lineage>
        <taxon>Eukaryota</taxon>
        <taxon>Viridiplantae</taxon>
        <taxon>Streptophyta</taxon>
        <taxon>Embryophyta</taxon>
        <taxon>Tracheophyta</taxon>
        <taxon>Spermatophyta</taxon>
        <taxon>Magnoliopsida</taxon>
        <taxon>eudicotyledons</taxon>
        <taxon>Gunneridae</taxon>
        <taxon>Pentapetalae</taxon>
        <taxon>asterids</taxon>
        <taxon>lamiids</taxon>
        <taxon>Lamiales</taxon>
        <taxon>Pedaliaceae</taxon>
        <taxon>Sesamum</taxon>
    </lineage>
</organism>
<dbReference type="EMBL" id="JACGWM010000016">
    <property type="protein sequence ID" value="KAL0322174.1"/>
    <property type="molecule type" value="Genomic_DNA"/>
</dbReference>
<sequence>MMSSGINLVMTVIGFGMSILFIVFVCTRLICARIILSVSRRSSARASGSDLGILERGIHGLEPLALADFPTKKYRELCLSSKENAQPESLRTHNEEKLLLLQVNITLIVEFKVKHRGTWGIRERGIFISMCILAKDGSARCTICLSDYHEEDTLRVLPVCGHSFHAMCIDIWLQQHSTCPVCRISLREPSERKWFMQPMFSSALRSQYTMQPMNAHYCHCMANGHRRSSRSIDNEIINPIQEVGCHLEGDGDDIGHSNAVSINHEQSIKSSGNRKVGSPSCQ</sequence>
<reference evidence="4" key="2">
    <citation type="journal article" date="2024" name="Plant">
        <title>Genomic evolution and insights into agronomic trait innovations of Sesamum species.</title>
        <authorList>
            <person name="Miao H."/>
            <person name="Wang L."/>
            <person name="Qu L."/>
            <person name="Liu H."/>
            <person name="Sun Y."/>
            <person name="Le M."/>
            <person name="Wang Q."/>
            <person name="Wei S."/>
            <person name="Zheng Y."/>
            <person name="Lin W."/>
            <person name="Duan Y."/>
            <person name="Cao H."/>
            <person name="Xiong S."/>
            <person name="Wang X."/>
            <person name="Wei L."/>
            <person name="Li C."/>
            <person name="Ma Q."/>
            <person name="Ju M."/>
            <person name="Zhao R."/>
            <person name="Li G."/>
            <person name="Mu C."/>
            <person name="Tian Q."/>
            <person name="Mei H."/>
            <person name="Zhang T."/>
            <person name="Gao T."/>
            <person name="Zhang H."/>
        </authorList>
    </citation>
    <scope>NUCLEOTIDE SEQUENCE</scope>
    <source>
        <strain evidence="4">KEN8</strain>
    </source>
</reference>
<keyword evidence="2" id="KW-0472">Membrane</keyword>
<keyword evidence="2" id="KW-1133">Transmembrane helix</keyword>
<name>A0AAW2LSJ7_9LAMI</name>
<proteinExistence type="predicted"/>
<protein>
    <submittedName>
        <fullName evidence="4">RING-H2 finger protein ATL34</fullName>
    </submittedName>
</protein>
<dbReference type="Pfam" id="PF13639">
    <property type="entry name" value="zf-RING_2"/>
    <property type="match status" value="1"/>
</dbReference>
<dbReference type="InterPro" id="IPR053070">
    <property type="entry name" value="RING-type_E3_ubiquitin-ligase"/>
</dbReference>
<dbReference type="AlphaFoldDB" id="A0AAW2LSJ7"/>
<dbReference type="InterPro" id="IPR001841">
    <property type="entry name" value="Znf_RING"/>
</dbReference>
<dbReference type="PROSITE" id="PS50089">
    <property type="entry name" value="ZF_RING_2"/>
    <property type="match status" value="1"/>
</dbReference>
<feature type="transmembrane region" description="Helical" evidence="2">
    <location>
        <begin position="6"/>
        <end position="31"/>
    </location>
</feature>
<dbReference type="Gene3D" id="3.30.40.10">
    <property type="entry name" value="Zinc/RING finger domain, C3HC4 (zinc finger)"/>
    <property type="match status" value="1"/>
</dbReference>
<comment type="caution">
    <text evidence="4">The sequence shown here is derived from an EMBL/GenBank/DDBJ whole genome shotgun (WGS) entry which is preliminary data.</text>
</comment>
<dbReference type="InterPro" id="IPR013083">
    <property type="entry name" value="Znf_RING/FYVE/PHD"/>
</dbReference>
<dbReference type="GO" id="GO:0008270">
    <property type="term" value="F:zinc ion binding"/>
    <property type="evidence" value="ECO:0007669"/>
    <property type="project" value="UniProtKB-KW"/>
</dbReference>
<evidence type="ECO:0000259" key="3">
    <source>
        <dbReference type="PROSITE" id="PS50089"/>
    </source>
</evidence>
<dbReference type="CDD" id="cd16461">
    <property type="entry name" value="RING-H2_EL5-like"/>
    <property type="match status" value="1"/>
</dbReference>
<evidence type="ECO:0000313" key="4">
    <source>
        <dbReference type="EMBL" id="KAL0322174.1"/>
    </source>
</evidence>
<feature type="domain" description="RING-type" evidence="3">
    <location>
        <begin position="141"/>
        <end position="183"/>
    </location>
</feature>
<dbReference type="PANTHER" id="PTHR47035:SF3">
    <property type="entry name" value="OS11G0150450 PROTEIN"/>
    <property type="match status" value="1"/>
</dbReference>
<dbReference type="SMART" id="SM00184">
    <property type="entry name" value="RING"/>
    <property type="match status" value="1"/>
</dbReference>
<evidence type="ECO:0000256" key="2">
    <source>
        <dbReference type="SAM" id="Phobius"/>
    </source>
</evidence>
<gene>
    <name evidence="4" type="ORF">Scaly_2513800</name>
</gene>
<keyword evidence="1" id="KW-0479">Metal-binding</keyword>
<keyword evidence="2" id="KW-0812">Transmembrane</keyword>
<evidence type="ECO:0000256" key="1">
    <source>
        <dbReference type="PROSITE-ProRule" id="PRU00175"/>
    </source>
</evidence>
<dbReference type="SUPFAM" id="SSF57850">
    <property type="entry name" value="RING/U-box"/>
    <property type="match status" value="1"/>
</dbReference>
<accession>A0AAW2LSJ7</accession>
<keyword evidence="1" id="KW-0862">Zinc</keyword>
<keyword evidence="1" id="KW-0863">Zinc-finger</keyword>
<dbReference type="PANTHER" id="PTHR47035">
    <property type="entry name" value="OS11G0150450 PROTEIN"/>
    <property type="match status" value="1"/>
</dbReference>
<reference evidence="4" key="1">
    <citation type="submission" date="2020-06" db="EMBL/GenBank/DDBJ databases">
        <authorList>
            <person name="Li T."/>
            <person name="Hu X."/>
            <person name="Zhang T."/>
            <person name="Song X."/>
            <person name="Zhang H."/>
            <person name="Dai N."/>
            <person name="Sheng W."/>
            <person name="Hou X."/>
            <person name="Wei L."/>
        </authorList>
    </citation>
    <scope>NUCLEOTIDE SEQUENCE</scope>
    <source>
        <strain evidence="4">KEN8</strain>
        <tissue evidence="4">Leaf</tissue>
    </source>
</reference>